<evidence type="ECO:0000313" key="11">
    <source>
        <dbReference type="Proteomes" id="UP000573603"/>
    </source>
</evidence>
<comment type="similarity">
    <text evidence="1">Belongs to the guanylate kinase family.</text>
</comment>
<dbReference type="InterPro" id="IPR008145">
    <property type="entry name" value="GK/Ca_channel_bsu"/>
</dbReference>
<dbReference type="InterPro" id="IPR008144">
    <property type="entry name" value="Guanylate_kin-like_dom"/>
</dbReference>
<evidence type="ECO:0000256" key="5">
    <source>
        <dbReference type="ARBA" id="ARBA00022741"/>
    </source>
</evidence>
<dbReference type="SUPFAM" id="SSF52540">
    <property type="entry name" value="P-loop containing nucleoside triphosphate hydrolases"/>
    <property type="match status" value="1"/>
</dbReference>
<reference evidence="10 11" key="1">
    <citation type="journal article" date="2020" name="BMC Genomics">
        <title>Correction to: Identification and distribution of gene clusters required for synthesis of sphingolipid metabolism inhibitors in diverse species of the filamentous fungus Fusarium.</title>
        <authorList>
            <person name="Kim H.S."/>
            <person name="Lohmar J.M."/>
            <person name="Busman M."/>
            <person name="Brown D.W."/>
            <person name="Naumann T.A."/>
            <person name="Divon H.H."/>
            <person name="Lysoe E."/>
            <person name="Uhlig S."/>
            <person name="Proctor R.H."/>
        </authorList>
    </citation>
    <scope>NUCLEOTIDE SEQUENCE [LARGE SCALE GENOMIC DNA]</scope>
    <source>
        <strain evidence="10 11">NRRL 25214</strain>
    </source>
</reference>
<dbReference type="PROSITE" id="PS50052">
    <property type="entry name" value="GUANYLATE_KINASE_2"/>
    <property type="match status" value="1"/>
</dbReference>
<keyword evidence="5" id="KW-0547">Nucleotide-binding</keyword>
<dbReference type="AlphaFoldDB" id="A0A8H5E796"/>
<dbReference type="Gene3D" id="3.40.50.300">
    <property type="entry name" value="P-loop containing nucleotide triphosphate hydrolases"/>
    <property type="match status" value="1"/>
</dbReference>
<dbReference type="EC" id="2.7.4.8" evidence="2"/>
<evidence type="ECO:0000256" key="7">
    <source>
        <dbReference type="ARBA" id="ARBA00022840"/>
    </source>
</evidence>
<dbReference type="GO" id="GO:0004385">
    <property type="term" value="F:GMP kinase activity"/>
    <property type="evidence" value="ECO:0007669"/>
    <property type="project" value="UniProtKB-EC"/>
</dbReference>
<evidence type="ECO:0000313" key="10">
    <source>
        <dbReference type="EMBL" id="KAF5249708.1"/>
    </source>
</evidence>
<evidence type="ECO:0000256" key="1">
    <source>
        <dbReference type="ARBA" id="ARBA00005790"/>
    </source>
</evidence>
<proteinExistence type="inferred from homology"/>
<name>A0A8H5E796_9HYPO</name>
<dbReference type="PROSITE" id="PS00856">
    <property type="entry name" value="GUANYLATE_KINASE_1"/>
    <property type="match status" value="1"/>
</dbReference>
<dbReference type="EMBL" id="JABEVY010000109">
    <property type="protein sequence ID" value="KAF5249708.1"/>
    <property type="molecule type" value="Genomic_DNA"/>
</dbReference>
<evidence type="ECO:0000256" key="4">
    <source>
        <dbReference type="ARBA" id="ARBA00022679"/>
    </source>
</evidence>
<evidence type="ECO:0000256" key="3">
    <source>
        <dbReference type="ARBA" id="ARBA00016296"/>
    </source>
</evidence>
<dbReference type="SMART" id="SM00072">
    <property type="entry name" value="GuKc"/>
    <property type="match status" value="1"/>
</dbReference>
<keyword evidence="4" id="KW-0808">Transferase</keyword>
<gene>
    <name evidence="10" type="ORF">FANTH_5016</name>
</gene>
<sequence length="210" mass="23657">MDASGSESLTYHMSTALLDTRPLIISGPSGVGKGTLIQRLKDNHPTIFSSVVSHTTRQPRPGEVEGVAYFFRSPPEMYRMIMQKEFVEHTYFSGNYYGTSKNAMAELMQEGLAPILDIEMEGVKKIQASDLVARYVFLKPPSLETLEVRLRARGTEDEASISQRLSQAKLELEFAETGVHDIIIVNDDIDEAYQQLEDFVFRRQVAPRPL</sequence>
<evidence type="ECO:0000256" key="6">
    <source>
        <dbReference type="ARBA" id="ARBA00022777"/>
    </source>
</evidence>
<dbReference type="GO" id="GO:0005829">
    <property type="term" value="C:cytosol"/>
    <property type="evidence" value="ECO:0007669"/>
    <property type="project" value="TreeGrafter"/>
</dbReference>
<organism evidence="10 11">
    <name type="scientific">Fusarium anthophilum</name>
    <dbReference type="NCBI Taxonomy" id="48485"/>
    <lineage>
        <taxon>Eukaryota</taxon>
        <taxon>Fungi</taxon>
        <taxon>Dikarya</taxon>
        <taxon>Ascomycota</taxon>
        <taxon>Pezizomycotina</taxon>
        <taxon>Sordariomycetes</taxon>
        <taxon>Hypocreomycetidae</taxon>
        <taxon>Hypocreales</taxon>
        <taxon>Nectriaceae</taxon>
        <taxon>Fusarium</taxon>
        <taxon>Fusarium fujikuroi species complex</taxon>
    </lineage>
</organism>
<dbReference type="PANTHER" id="PTHR23117">
    <property type="entry name" value="GUANYLATE KINASE-RELATED"/>
    <property type="match status" value="1"/>
</dbReference>
<dbReference type="InterPro" id="IPR020590">
    <property type="entry name" value="Guanylate_kinase_CS"/>
</dbReference>
<dbReference type="Proteomes" id="UP000573603">
    <property type="component" value="Unassembled WGS sequence"/>
</dbReference>
<dbReference type="PANTHER" id="PTHR23117:SF13">
    <property type="entry name" value="GUANYLATE KINASE"/>
    <property type="match status" value="1"/>
</dbReference>
<feature type="domain" description="Guanylate kinase-like" evidence="9">
    <location>
        <begin position="20"/>
        <end position="201"/>
    </location>
</feature>
<evidence type="ECO:0000256" key="2">
    <source>
        <dbReference type="ARBA" id="ARBA00012961"/>
    </source>
</evidence>
<protein>
    <recommendedName>
        <fullName evidence="3">Guanylate kinase</fullName>
        <ecNumber evidence="2">2.7.4.8</ecNumber>
    </recommendedName>
    <alternativeName>
        <fullName evidence="8">GMP kinase</fullName>
    </alternativeName>
</protein>
<keyword evidence="7" id="KW-0067">ATP-binding</keyword>
<keyword evidence="6" id="KW-0418">Kinase</keyword>
<evidence type="ECO:0000259" key="9">
    <source>
        <dbReference type="PROSITE" id="PS50052"/>
    </source>
</evidence>
<dbReference type="Pfam" id="PF00625">
    <property type="entry name" value="Guanylate_kin"/>
    <property type="match status" value="1"/>
</dbReference>
<evidence type="ECO:0000256" key="8">
    <source>
        <dbReference type="ARBA" id="ARBA00030128"/>
    </source>
</evidence>
<dbReference type="NCBIfam" id="TIGR03263">
    <property type="entry name" value="guanyl_kin"/>
    <property type="match status" value="1"/>
</dbReference>
<dbReference type="FunFam" id="3.40.50.300:FF:000776">
    <property type="entry name" value="Guanylate kinase 2"/>
    <property type="match status" value="1"/>
</dbReference>
<dbReference type="InterPro" id="IPR027417">
    <property type="entry name" value="P-loop_NTPase"/>
</dbReference>
<comment type="caution">
    <text evidence="10">The sequence shown here is derived from an EMBL/GenBank/DDBJ whole genome shotgun (WGS) entry which is preliminary data.</text>
</comment>
<dbReference type="CDD" id="cd00071">
    <property type="entry name" value="GMPK"/>
    <property type="match status" value="1"/>
</dbReference>
<dbReference type="GO" id="GO:0005524">
    <property type="term" value="F:ATP binding"/>
    <property type="evidence" value="ECO:0007669"/>
    <property type="project" value="UniProtKB-KW"/>
</dbReference>
<keyword evidence="11" id="KW-1185">Reference proteome</keyword>
<accession>A0A8H5E796</accession>
<dbReference type="FunFam" id="3.30.63.10:FF:000002">
    <property type="entry name" value="Guanylate kinase 1"/>
    <property type="match status" value="1"/>
</dbReference>
<dbReference type="InterPro" id="IPR017665">
    <property type="entry name" value="Guanylate_kinase"/>
</dbReference>